<dbReference type="InterPro" id="IPR029044">
    <property type="entry name" value="Nucleotide-diphossugar_trans"/>
</dbReference>
<protein>
    <submittedName>
        <fullName evidence="3">Glycosyltransferase</fullName>
    </submittedName>
</protein>
<evidence type="ECO:0000313" key="4">
    <source>
        <dbReference type="Proteomes" id="UP000736328"/>
    </source>
</evidence>
<evidence type="ECO:0000259" key="2">
    <source>
        <dbReference type="Pfam" id="PF00535"/>
    </source>
</evidence>
<reference evidence="3" key="1">
    <citation type="submission" date="2020-07" db="EMBL/GenBank/DDBJ databases">
        <title>Huge and variable diversity of episymbiotic CPR bacteria and DPANN archaea in groundwater ecosystems.</title>
        <authorList>
            <person name="He C.Y."/>
            <person name="Keren R."/>
            <person name="Whittaker M."/>
            <person name="Farag I.F."/>
            <person name="Doudna J."/>
            <person name="Cate J.H.D."/>
            <person name="Banfield J.F."/>
        </authorList>
    </citation>
    <scope>NUCLEOTIDE SEQUENCE</scope>
    <source>
        <strain evidence="3">NC_groundwater_1520_Pr4_B-0.1um_53_5</strain>
    </source>
</reference>
<proteinExistence type="predicted"/>
<dbReference type="EMBL" id="JACQXR010000118">
    <property type="protein sequence ID" value="MBI4727340.1"/>
    <property type="molecule type" value="Genomic_DNA"/>
</dbReference>
<organism evidence="3 4">
    <name type="scientific">candidate division TA06 bacterium</name>
    <dbReference type="NCBI Taxonomy" id="2250710"/>
    <lineage>
        <taxon>Bacteria</taxon>
        <taxon>Bacteria division TA06</taxon>
    </lineage>
</organism>
<accession>A0A933ML30</accession>
<dbReference type="InterPro" id="IPR001173">
    <property type="entry name" value="Glyco_trans_2-like"/>
</dbReference>
<dbReference type="Proteomes" id="UP000736328">
    <property type="component" value="Unassembled WGS sequence"/>
</dbReference>
<dbReference type="Pfam" id="PF00535">
    <property type="entry name" value="Glycos_transf_2"/>
    <property type="match status" value="1"/>
</dbReference>
<evidence type="ECO:0000256" key="1">
    <source>
        <dbReference type="SAM" id="Phobius"/>
    </source>
</evidence>
<dbReference type="GO" id="GO:0016758">
    <property type="term" value="F:hexosyltransferase activity"/>
    <property type="evidence" value="ECO:0007669"/>
    <property type="project" value="UniProtKB-ARBA"/>
</dbReference>
<keyword evidence="1" id="KW-1133">Transmembrane helix</keyword>
<keyword evidence="1" id="KW-0472">Membrane</keyword>
<dbReference type="SUPFAM" id="SSF53448">
    <property type="entry name" value="Nucleotide-diphospho-sugar transferases"/>
    <property type="match status" value="1"/>
</dbReference>
<sequence length="344" mass="39488">MGNVSQAPLVCICLPTYNAGSTIAETLESLVSQRYHPFNIFVVDNVSTDDTVLIVRKYASRYQNIQVHCFDENIGAEGNFNRCIRLTKGKYTAIYHSDDLYDPWIIEKEVAFLETYQSAGAVFTTAVIIDGVGRQIGVRKIPGALAKKHPPVYGFEEIFKSMLMAGNFLITPSAMVRTSMYRETIRQWGGKQYASSADLDVWLRIALAGQIGIINEQLLKYRMSPVSFTYRSSRSETKRDDLFLVLDQYAARYPQVLSRDDLNNYRLLNIHRDVVRSVNLIIDNDPRQVRARLKGLFSWQDLRASFVSLRRMKILTTGLILYMMSLFTLSPGLRRFIYQLRFRQ</sequence>
<dbReference type="Gene3D" id="3.90.550.10">
    <property type="entry name" value="Spore Coat Polysaccharide Biosynthesis Protein SpsA, Chain A"/>
    <property type="match status" value="1"/>
</dbReference>
<gene>
    <name evidence="3" type="ORF">HY768_09020</name>
</gene>
<dbReference type="CDD" id="cd00761">
    <property type="entry name" value="Glyco_tranf_GTA_type"/>
    <property type="match status" value="1"/>
</dbReference>
<comment type="caution">
    <text evidence="3">The sequence shown here is derived from an EMBL/GenBank/DDBJ whole genome shotgun (WGS) entry which is preliminary data.</text>
</comment>
<name>A0A933ML30_UNCT6</name>
<dbReference type="PANTHER" id="PTHR22916:SF3">
    <property type="entry name" value="UDP-GLCNAC:BETAGAL BETA-1,3-N-ACETYLGLUCOSAMINYLTRANSFERASE-LIKE PROTEIN 1"/>
    <property type="match status" value="1"/>
</dbReference>
<dbReference type="AlphaFoldDB" id="A0A933ML30"/>
<evidence type="ECO:0000313" key="3">
    <source>
        <dbReference type="EMBL" id="MBI4727340.1"/>
    </source>
</evidence>
<keyword evidence="1" id="KW-0812">Transmembrane</keyword>
<feature type="domain" description="Glycosyltransferase 2-like" evidence="2">
    <location>
        <begin position="11"/>
        <end position="182"/>
    </location>
</feature>
<dbReference type="PANTHER" id="PTHR22916">
    <property type="entry name" value="GLYCOSYLTRANSFERASE"/>
    <property type="match status" value="1"/>
</dbReference>
<feature type="transmembrane region" description="Helical" evidence="1">
    <location>
        <begin position="314"/>
        <end position="333"/>
    </location>
</feature>